<dbReference type="AlphaFoldDB" id="A0A0F9A393"/>
<proteinExistence type="predicted"/>
<sequence length="142" mass="16803">MDTSSEYIKMCDCPEIQGLSPLNYKNYVPIGSCLVHTSEEWGDLHHNTHNTTYGDFVYYELKDQPNIDFKTTWLPRQDQLQAMVAKPMLDLWDDFVEFVTIGRRREMSVGLLATYEQLWLRYVMKTKWEKVRDDIQEAWVAA</sequence>
<gene>
    <name evidence="1" type="ORF">LCGC14_2897640</name>
</gene>
<accession>A0A0F9A393</accession>
<evidence type="ECO:0000313" key="1">
    <source>
        <dbReference type="EMBL" id="KKK73059.1"/>
    </source>
</evidence>
<reference evidence="1" key="1">
    <citation type="journal article" date="2015" name="Nature">
        <title>Complex archaea that bridge the gap between prokaryotes and eukaryotes.</title>
        <authorList>
            <person name="Spang A."/>
            <person name="Saw J.H."/>
            <person name="Jorgensen S.L."/>
            <person name="Zaremba-Niedzwiedzka K."/>
            <person name="Martijn J."/>
            <person name="Lind A.E."/>
            <person name="van Eijk R."/>
            <person name="Schleper C."/>
            <person name="Guy L."/>
            <person name="Ettema T.J."/>
        </authorList>
    </citation>
    <scope>NUCLEOTIDE SEQUENCE</scope>
</reference>
<organism evidence="1">
    <name type="scientific">marine sediment metagenome</name>
    <dbReference type="NCBI Taxonomy" id="412755"/>
    <lineage>
        <taxon>unclassified sequences</taxon>
        <taxon>metagenomes</taxon>
        <taxon>ecological metagenomes</taxon>
    </lineage>
</organism>
<protein>
    <submittedName>
        <fullName evidence="1">Uncharacterized protein</fullName>
    </submittedName>
</protein>
<dbReference type="EMBL" id="LAZR01056961">
    <property type="protein sequence ID" value="KKK73059.1"/>
    <property type="molecule type" value="Genomic_DNA"/>
</dbReference>
<comment type="caution">
    <text evidence="1">The sequence shown here is derived from an EMBL/GenBank/DDBJ whole genome shotgun (WGS) entry which is preliminary data.</text>
</comment>
<name>A0A0F9A393_9ZZZZ</name>